<dbReference type="EMBL" id="JPDN02000057">
    <property type="protein sequence ID" value="PON20982.1"/>
    <property type="molecule type" value="Genomic_DNA"/>
</dbReference>
<protein>
    <submittedName>
        <fullName evidence="2">Uncharacterized protein</fullName>
    </submittedName>
</protein>
<evidence type="ECO:0000256" key="1">
    <source>
        <dbReference type="SAM" id="MobiDB-lite"/>
    </source>
</evidence>
<gene>
    <name evidence="2" type="ORF">TGAM01_v210162</name>
</gene>
<feature type="region of interest" description="Disordered" evidence="1">
    <location>
        <begin position="66"/>
        <end position="94"/>
    </location>
</feature>
<comment type="caution">
    <text evidence="2">The sequence shown here is derived from an EMBL/GenBank/DDBJ whole genome shotgun (WGS) entry which is preliminary data.</text>
</comment>
<feature type="region of interest" description="Disordered" evidence="1">
    <location>
        <begin position="123"/>
        <end position="168"/>
    </location>
</feature>
<reference evidence="2 3" key="1">
    <citation type="journal article" date="2016" name="Genome Announc.">
        <title>Draft Whole-Genome Sequence of Trichoderma gamsii T6085, a Promising Biocontrol Agent of Fusarium Head Blight on Wheat.</title>
        <authorList>
            <person name="Baroncelli R."/>
            <person name="Zapparata A."/>
            <person name="Piaggeschi G."/>
            <person name="Sarrocco S."/>
            <person name="Vannacci G."/>
        </authorList>
    </citation>
    <scope>NUCLEOTIDE SEQUENCE [LARGE SCALE GENOMIC DNA]</scope>
    <source>
        <strain evidence="2 3">T6085</strain>
    </source>
</reference>
<feature type="region of interest" description="Disordered" evidence="1">
    <location>
        <begin position="265"/>
        <end position="294"/>
    </location>
</feature>
<evidence type="ECO:0000313" key="3">
    <source>
        <dbReference type="Proteomes" id="UP000054821"/>
    </source>
</evidence>
<dbReference type="AlphaFoldDB" id="A0A2P4Z9P4"/>
<name>A0A2P4Z9P4_9HYPO</name>
<organism evidence="2 3">
    <name type="scientific">Trichoderma gamsii</name>
    <dbReference type="NCBI Taxonomy" id="398673"/>
    <lineage>
        <taxon>Eukaryota</taxon>
        <taxon>Fungi</taxon>
        <taxon>Dikarya</taxon>
        <taxon>Ascomycota</taxon>
        <taxon>Pezizomycotina</taxon>
        <taxon>Sordariomycetes</taxon>
        <taxon>Hypocreomycetidae</taxon>
        <taxon>Hypocreales</taxon>
        <taxon>Hypocreaceae</taxon>
        <taxon>Trichoderma</taxon>
    </lineage>
</organism>
<keyword evidence="3" id="KW-1185">Reference proteome</keyword>
<sequence>MRRKRREEKEKGTLRQGINILSGVVDPPRIAVAVFCPSAAKAVRSTGAVLGTDEGITLAKARPGCRAGIRSTDTPGLQGGQKALQHQHTQRRGVHQLQALGGPLLAQILAPRALAAQAQAFGPEQRLGPPGGEATHSPGPEPRSQALEPEPGCAWPSAQSPEGAAGSQSLSASECRQVARGCRLAAVAPASSVVRRDGSLRVAVGLIDVLGLGSSLEPRALATWDLRLCHTVLGSVSAGNTSAMPSSDGLGEARRDNAMASRVSFAAAKEQDERDERDDEGGGTPIPHALFPRGTHRRRCSREVPVLAPRMEHVAIVRSFIAALPIKNLTTQAQRRNLGQTCDGVPTLRFWAFANLPKRSSQNGVRSTTSTAKVAAARVLVVQRLAATCSNPCPCPSRPSVGPRASGAAIGHRTAASLSTQMAMVGMNHPPGRGAAARPSTARAALSAALTAL</sequence>
<dbReference type="GeneID" id="29985836"/>
<dbReference type="RefSeq" id="XP_024404522.1">
    <property type="nucleotide sequence ID" value="XM_024550733.1"/>
</dbReference>
<accession>A0A2P4Z9P4</accession>
<proteinExistence type="predicted"/>
<dbReference type="Proteomes" id="UP000054821">
    <property type="component" value="Unassembled WGS sequence"/>
</dbReference>
<evidence type="ECO:0000313" key="2">
    <source>
        <dbReference type="EMBL" id="PON20982.1"/>
    </source>
</evidence>